<dbReference type="SMART" id="SM00133">
    <property type="entry name" value="S_TK_X"/>
    <property type="match status" value="1"/>
</dbReference>
<evidence type="ECO:0000256" key="1">
    <source>
        <dbReference type="ARBA" id="ARBA00022527"/>
    </source>
</evidence>
<dbReference type="Pfam" id="PF00069">
    <property type="entry name" value="Pkinase"/>
    <property type="match status" value="1"/>
</dbReference>
<evidence type="ECO:0000313" key="11">
    <source>
        <dbReference type="EMBL" id="TWW66815.1"/>
    </source>
</evidence>
<dbReference type="SMART" id="SM00220">
    <property type="entry name" value="S_TKc"/>
    <property type="match status" value="1"/>
</dbReference>
<reference evidence="11 12" key="1">
    <citation type="submission" date="2019-04" db="EMBL/GenBank/DDBJ databases">
        <title>Chromosome genome assembly for Takifugu flavidus.</title>
        <authorList>
            <person name="Xiao S."/>
        </authorList>
    </citation>
    <scope>NUCLEOTIDE SEQUENCE [LARGE SCALE GENOMIC DNA]</scope>
    <source>
        <strain evidence="11">HTHZ2018</strain>
        <tissue evidence="11">Muscle</tissue>
    </source>
</reference>
<dbReference type="GO" id="GO:0005524">
    <property type="term" value="F:ATP binding"/>
    <property type="evidence" value="ECO:0007669"/>
    <property type="project" value="UniProtKB-UniRule"/>
</dbReference>
<dbReference type="InterPro" id="IPR017892">
    <property type="entry name" value="Pkinase_C"/>
</dbReference>
<feature type="domain" description="AGC-kinase C-terminal" evidence="10">
    <location>
        <begin position="295"/>
        <end position="361"/>
    </location>
</feature>
<organism evidence="11 12">
    <name type="scientific">Takifugu flavidus</name>
    <name type="common">sansaifugu</name>
    <dbReference type="NCBI Taxonomy" id="433684"/>
    <lineage>
        <taxon>Eukaryota</taxon>
        <taxon>Metazoa</taxon>
        <taxon>Chordata</taxon>
        <taxon>Craniata</taxon>
        <taxon>Vertebrata</taxon>
        <taxon>Euteleostomi</taxon>
        <taxon>Actinopterygii</taxon>
        <taxon>Neopterygii</taxon>
        <taxon>Teleostei</taxon>
        <taxon>Neoteleostei</taxon>
        <taxon>Acanthomorphata</taxon>
        <taxon>Eupercaria</taxon>
        <taxon>Tetraodontiformes</taxon>
        <taxon>Tetradontoidea</taxon>
        <taxon>Tetraodontidae</taxon>
        <taxon>Takifugu</taxon>
    </lineage>
</organism>
<dbReference type="InterPro" id="IPR017441">
    <property type="entry name" value="Protein_kinase_ATP_BS"/>
</dbReference>
<dbReference type="PROSITE" id="PS51285">
    <property type="entry name" value="AGC_KINASE_CTER"/>
    <property type="match status" value="1"/>
</dbReference>
<dbReference type="FunFam" id="3.30.200.20:FF:000058">
    <property type="entry name" value="Putative serine/threonine-protein kinase N2"/>
    <property type="match status" value="1"/>
</dbReference>
<evidence type="ECO:0000256" key="7">
    <source>
        <dbReference type="PROSITE-ProRule" id="PRU10141"/>
    </source>
</evidence>
<dbReference type="CDD" id="cd05589">
    <property type="entry name" value="STKc_PKN"/>
    <property type="match status" value="1"/>
</dbReference>
<evidence type="ECO:0000256" key="8">
    <source>
        <dbReference type="RuleBase" id="RU000304"/>
    </source>
</evidence>
<accession>A0A5C6NIS9</accession>
<proteinExistence type="inferred from homology"/>
<keyword evidence="12" id="KW-1185">Reference proteome</keyword>
<sequence length="361" mass="40826">MSPKAKREPSVITPPHSNRHLQMDDFKCISVLGRGHFGKVLLAEFKRSGKLYAIKALKKGDIVSRDEVDSLVCEKRIFEVINASRHPFLVNLHGCFQTEEHVCFVMAYSPGGDLMTHIHTSIFTEKQARFYSSCVLLGLEFLHQNKIIYRDLKLDNLLMDADGFVRIADFGLCKEGMSHVMSCAGMGHGDRTSTFCGTPEFLAPEVLTESNYTRSVDWWGLGVLIYEMLVGESPFPGDDEEEVFDSIVNDDVRCPRFLSPQSASLIQQLLQKNPETRLGAGEEDALQVKSHRFFQATDWDALLAKRVKPPFLPVIRSPKDVSNFDEEFTRLRPVLTLPRTACVLTPQQQQIFADFDFSLMT</sequence>
<protein>
    <submittedName>
        <fullName evidence="11">Serine/threonine-protein kinase N2</fullName>
    </submittedName>
</protein>
<evidence type="ECO:0000256" key="2">
    <source>
        <dbReference type="ARBA" id="ARBA00022553"/>
    </source>
</evidence>
<dbReference type="PROSITE" id="PS00108">
    <property type="entry name" value="PROTEIN_KINASE_ST"/>
    <property type="match status" value="1"/>
</dbReference>
<evidence type="ECO:0000256" key="5">
    <source>
        <dbReference type="ARBA" id="ARBA00022777"/>
    </source>
</evidence>
<dbReference type="Pfam" id="PF00433">
    <property type="entry name" value="Pkinase_C"/>
    <property type="match status" value="1"/>
</dbReference>
<feature type="domain" description="Protein kinase" evidence="9">
    <location>
        <begin position="26"/>
        <end position="294"/>
    </location>
</feature>
<keyword evidence="4 7" id="KW-0547">Nucleotide-binding</keyword>
<dbReference type="AlphaFoldDB" id="A0A5C6NIS9"/>
<evidence type="ECO:0000259" key="9">
    <source>
        <dbReference type="PROSITE" id="PS50011"/>
    </source>
</evidence>
<feature type="binding site" evidence="7">
    <location>
        <position position="55"/>
    </location>
    <ligand>
        <name>ATP</name>
        <dbReference type="ChEBI" id="CHEBI:30616"/>
    </ligand>
</feature>
<evidence type="ECO:0000313" key="12">
    <source>
        <dbReference type="Proteomes" id="UP000324091"/>
    </source>
</evidence>
<evidence type="ECO:0000256" key="3">
    <source>
        <dbReference type="ARBA" id="ARBA00022679"/>
    </source>
</evidence>
<keyword evidence="5 11" id="KW-0418">Kinase</keyword>
<dbReference type="InterPro" id="IPR008271">
    <property type="entry name" value="Ser/Thr_kinase_AS"/>
</dbReference>
<dbReference type="Gene3D" id="3.30.200.20">
    <property type="entry name" value="Phosphorylase Kinase, domain 1"/>
    <property type="match status" value="1"/>
</dbReference>
<name>A0A5C6NIS9_9TELE</name>
<comment type="similarity">
    <text evidence="8">Belongs to the protein kinase superfamily.</text>
</comment>
<dbReference type="SUPFAM" id="SSF56112">
    <property type="entry name" value="Protein kinase-like (PK-like)"/>
    <property type="match status" value="1"/>
</dbReference>
<dbReference type="InterPro" id="IPR011009">
    <property type="entry name" value="Kinase-like_dom_sf"/>
</dbReference>
<evidence type="ECO:0000256" key="4">
    <source>
        <dbReference type="ARBA" id="ARBA00022741"/>
    </source>
</evidence>
<gene>
    <name evidence="11" type="ORF">D4764_20G0008470</name>
</gene>
<keyword evidence="3" id="KW-0808">Transferase</keyword>
<dbReference type="Gene3D" id="1.10.510.10">
    <property type="entry name" value="Transferase(Phosphotransferase) domain 1"/>
    <property type="match status" value="1"/>
</dbReference>
<keyword evidence="2" id="KW-0597">Phosphoprotein</keyword>
<dbReference type="EMBL" id="RHFK02000013">
    <property type="protein sequence ID" value="TWW66815.1"/>
    <property type="molecule type" value="Genomic_DNA"/>
</dbReference>
<dbReference type="Proteomes" id="UP000324091">
    <property type="component" value="Chromosome 20"/>
</dbReference>
<dbReference type="FunFam" id="1.10.510.10:FF:000038">
    <property type="entry name" value="serine/threonine-protein kinase N2 isoform X1"/>
    <property type="match status" value="1"/>
</dbReference>
<evidence type="ECO:0000259" key="10">
    <source>
        <dbReference type="PROSITE" id="PS51285"/>
    </source>
</evidence>
<dbReference type="GO" id="GO:0004674">
    <property type="term" value="F:protein serine/threonine kinase activity"/>
    <property type="evidence" value="ECO:0007669"/>
    <property type="project" value="UniProtKB-KW"/>
</dbReference>
<keyword evidence="1 8" id="KW-0723">Serine/threonine-protein kinase</keyword>
<dbReference type="InterPro" id="IPR000961">
    <property type="entry name" value="AGC-kinase_C"/>
</dbReference>
<dbReference type="PROSITE" id="PS00107">
    <property type="entry name" value="PROTEIN_KINASE_ATP"/>
    <property type="match status" value="1"/>
</dbReference>
<dbReference type="PANTHER" id="PTHR24351">
    <property type="entry name" value="RIBOSOMAL PROTEIN S6 KINASE"/>
    <property type="match status" value="1"/>
</dbReference>
<comment type="caution">
    <text evidence="11">The sequence shown here is derived from an EMBL/GenBank/DDBJ whole genome shotgun (WGS) entry which is preliminary data.</text>
</comment>
<keyword evidence="6 7" id="KW-0067">ATP-binding</keyword>
<dbReference type="PROSITE" id="PS50011">
    <property type="entry name" value="PROTEIN_KINASE_DOM"/>
    <property type="match status" value="1"/>
</dbReference>
<evidence type="ECO:0000256" key="6">
    <source>
        <dbReference type="ARBA" id="ARBA00022840"/>
    </source>
</evidence>
<dbReference type="InterPro" id="IPR000719">
    <property type="entry name" value="Prot_kinase_dom"/>
</dbReference>